<dbReference type="Proteomes" id="UP000280417">
    <property type="component" value="Unassembled WGS sequence"/>
</dbReference>
<keyword evidence="2" id="KW-0560">Oxidoreductase</keyword>
<dbReference type="SUPFAM" id="SSF89733">
    <property type="entry name" value="L-sulfolactate dehydrogenase-like"/>
    <property type="match status" value="1"/>
</dbReference>
<evidence type="ECO:0000256" key="1">
    <source>
        <dbReference type="ARBA" id="ARBA00006056"/>
    </source>
</evidence>
<dbReference type="Gene3D" id="3.30.1370.60">
    <property type="entry name" value="Hypothetical oxidoreductase yiak, domain 2"/>
    <property type="match status" value="1"/>
</dbReference>
<dbReference type="InterPro" id="IPR043143">
    <property type="entry name" value="Mal/L-sulf/L-lact_DH-like_NADP"/>
</dbReference>
<evidence type="ECO:0000313" key="3">
    <source>
        <dbReference type="EMBL" id="RLE12384.1"/>
    </source>
</evidence>
<evidence type="ECO:0000313" key="4">
    <source>
        <dbReference type="Proteomes" id="UP000280417"/>
    </source>
</evidence>
<dbReference type="EMBL" id="QMQA01000169">
    <property type="protein sequence ID" value="RLE12384.1"/>
    <property type="molecule type" value="Genomic_DNA"/>
</dbReference>
<dbReference type="InterPro" id="IPR003767">
    <property type="entry name" value="Malate/L-lactate_DH-like"/>
</dbReference>
<feature type="non-terminal residue" evidence="3">
    <location>
        <position position="1"/>
    </location>
</feature>
<evidence type="ECO:0000256" key="2">
    <source>
        <dbReference type="ARBA" id="ARBA00023002"/>
    </source>
</evidence>
<dbReference type="PANTHER" id="PTHR11091">
    <property type="entry name" value="OXIDOREDUCTASE-RELATED"/>
    <property type="match status" value="1"/>
</dbReference>
<comment type="similarity">
    <text evidence="1">Belongs to the LDH2/MDH2 oxidoreductase family.</text>
</comment>
<dbReference type="GO" id="GO:0016491">
    <property type="term" value="F:oxidoreductase activity"/>
    <property type="evidence" value="ECO:0007669"/>
    <property type="project" value="UniProtKB-KW"/>
</dbReference>
<dbReference type="PANTHER" id="PTHR11091:SF0">
    <property type="entry name" value="MALATE DEHYDROGENASE"/>
    <property type="match status" value="1"/>
</dbReference>
<organism evidence="3 4">
    <name type="scientific">Aerophobetes bacterium</name>
    <dbReference type="NCBI Taxonomy" id="2030807"/>
    <lineage>
        <taxon>Bacteria</taxon>
        <taxon>Candidatus Aerophobota</taxon>
    </lineage>
</organism>
<dbReference type="Pfam" id="PF02615">
    <property type="entry name" value="Ldh_2"/>
    <property type="match status" value="1"/>
</dbReference>
<dbReference type="InterPro" id="IPR036111">
    <property type="entry name" value="Mal/L-sulfo/L-lacto_DH-like_sf"/>
</dbReference>
<protein>
    <submittedName>
        <fullName evidence="3">Ldh family oxidoreductase</fullName>
    </submittedName>
</protein>
<proteinExistence type="inferred from homology"/>
<dbReference type="AlphaFoldDB" id="A0A662D9E6"/>
<accession>A0A662D9E6</accession>
<reference evidence="3 4" key="1">
    <citation type="submission" date="2018-06" db="EMBL/GenBank/DDBJ databases">
        <title>Extensive metabolic versatility and redundancy in microbially diverse, dynamic hydrothermal sediments.</title>
        <authorList>
            <person name="Dombrowski N."/>
            <person name="Teske A."/>
            <person name="Baker B.J."/>
        </authorList>
    </citation>
    <scope>NUCLEOTIDE SEQUENCE [LARGE SCALE GENOMIC DNA]</scope>
    <source>
        <strain evidence="3">B3_G15</strain>
    </source>
</reference>
<gene>
    <name evidence="3" type="ORF">DRJ04_06285</name>
</gene>
<sequence length="143" mass="15740">ATTDPIEALKGFVLPIGGYKGYGLALVMDILSGVLAGGKSNGQVNSLYANLNEPQGVCHFTAAIDVSAFMEVKDFKMRMDSFIEQIKTSNLARGSSKIYIPGELEFEEENRRKCQGIPVPCTLWEDLQKLEQNPEYEIPVSAH</sequence>
<name>A0A662D9E6_UNCAE</name>
<comment type="caution">
    <text evidence="3">The sequence shown here is derived from an EMBL/GenBank/DDBJ whole genome shotgun (WGS) entry which is preliminary data.</text>
</comment>